<gene>
    <name evidence="1" type="ORF">RZS28_10630</name>
</gene>
<proteinExistence type="predicted"/>
<organism evidence="1 2">
    <name type="scientific">Methylocapsa polymorpha</name>
    <dbReference type="NCBI Taxonomy" id="3080828"/>
    <lineage>
        <taxon>Bacteria</taxon>
        <taxon>Pseudomonadati</taxon>
        <taxon>Pseudomonadota</taxon>
        <taxon>Alphaproteobacteria</taxon>
        <taxon>Hyphomicrobiales</taxon>
        <taxon>Beijerinckiaceae</taxon>
        <taxon>Methylocapsa</taxon>
    </lineage>
</organism>
<dbReference type="EMBL" id="CP136862">
    <property type="protein sequence ID" value="WOJ88297.1"/>
    <property type="molecule type" value="Genomic_DNA"/>
</dbReference>
<evidence type="ECO:0000313" key="2">
    <source>
        <dbReference type="Proteomes" id="UP001626536"/>
    </source>
</evidence>
<sequence length="137" mass="15902">MSHAPTHPAPEQKSYPHNFRRIRLELAREKGHPEGSARDGYILILPLDDQSRIDVDAWKEHRDLCRIVRFREGEEDELGRLQRKQGGGWAFHYSSPPNVEDERALHLESDQFVIGDYVAIREEKALHTFQVASVDYV</sequence>
<protein>
    <submittedName>
        <fullName evidence="1">Uncharacterized protein</fullName>
    </submittedName>
</protein>
<evidence type="ECO:0000313" key="1">
    <source>
        <dbReference type="EMBL" id="WOJ88297.1"/>
    </source>
</evidence>
<name>A0ABZ0HLX5_9HYPH</name>
<dbReference type="Proteomes" id="UP001626536">
    <property type="component" value="Chromosome"/>
</dbReference>
<reference evidence="1 2" key="1">
    <citation type="submission" date="2023-10" db="EMBL/GenBank/DDBJ databases">
        <title>Novel methanotroph of the genus Methylocapsa from a subarctic wetland.</title>
        <authorList>
            <person name="Belova S.E."/>
            <person name="Oshkin I.Y."/>
            <person name="Miroshnikov K."/>
            <person name="Dedysh S.N."/>
        </authorList>
    </citation>
    <scope>NUCLEOTIDE SEQUENCE [LARGE SCALE GENOMIC DNA]</scope>
    <source>
        <strain evidence="1 2">RX1</strain>
    </source>
</reference>
<accession>A0ABZ0HLX5</accession>
<dbReference type="RefSeq" id="WP_407337732.1">
    <property type="nucleotide sequence ID" value="NZ_CP136862.1"/>
</dbReference>
<keyword evidence="2" id="KW-1185">Reference proteome</keyword>